<dbReference type="GeneTree" id="ENSGT00440000038232"/>
<feature type="compositionally biased region" description="Polar residues" evidence="1">
    <location>
        <begin position="668"/>
        <end position="680"/>
    </location>
</feature>
<accession>A0A096LSK6</accession>
<reference evidence="2" key="3">
    <citation type="submission" date="2025-09" db="UniProtKB">
        <authorList>
            <consortium name="Ensembl"/>
        </authorList>
    </citation>
    <scope>IDENTIFICATION</scope>
</reference>
<evidence type="ECO:0000256" key="1">
    <source>
        <dbReference type="SAM" id="MobiDB-lite"/>
    </source>
</evidence>
<dbReference type="Ensembl" id="ENSPFOT00000025128.1">
    <property type="protein sequence ID" value="ENSPFOP00000022147.1"/>
    <property type="gene ID" value="ENSPFOG00000024152.1"/>
</dbReference>
<feature type="compositionally biased region" description="Basic residues" evidence="1">
    <location>
        <begin position="356"/>
        <end position="366"/>
    </location>
</feature>
<feature type="compositionally biased region" description="Acidic residues" evidence="1">
    <location>
        <begin position="283"/>
        <end position="320"/>
    </location>
</feature>
<sequence length="714" mass="79197">MESGIDPGQDYYTQDYYNYDHGYELPQYGSRRKLISPSGLYDEYGEVVVDDDGSYYYSPQESDGEVRSKSSAKETISYPQKHQLSLFNILKVKSNNPNMYHHNDRLKAVMGMNTSAPPPAIHLPWNKARVGPMEVVQGGGNRPEHGRELPGLVGLDGSLVIDGSYFQTFTGASMPAPAKQRLDEAFGLISLARRMQEPTRVGDEHWSDRKSRETYGSVGDMSVSAAVAARRRTARRWEGEKESRGSMTEQSDSETGSGSRESPSEFSPSDRSSPTSSATAETETNESDLETESDDESRDEEESDSYEESGTESEGEEEESGSERSKGQRYASKSSKHRNVSTDSKRDSSSTAPRPKTLRNSRSSKRSGRESEENSEEEEGRGGDVRLRKSAAGRRNSNHIGSGVMDASDDLSPIMEDTEEDEKSSSQSGGGRHKEEDEDQSALPTSVICRAKRCCHCREKQNIFLLACYQGAAVEKKLCVRRMEILELADIDKSIWCNESLSGRFHIWYRLIILLLIVPGGRKRRIKLMVDREYETSSTGEESVPETQRSRLSATHNSHVNVNGGIYVAQNGSIVRTRRSSASSAKNNLKPSSPIFSSRLAKHFKKLDKMAATLEERVPLNTTKTQAGEGRHTLSTFQSCRRAASATAASSFSSSHKMLNVLNTRQSSVSLGSTSTNNTGPEEPLECPSDRTQSDEEELWMGPWNSLHIPMTKL</sequence>
<evidence type="ECO:0000313" key="3">
    <source>
        <dbReference type="Proteomes" id="UP000028760"/>
    </source>
</evidence>
<feature type="compositionally biased region" description="Basic and acidic residues" evidence="1">
    <location>
        <begin position="235"/>
        <end position="244"/>
    </location>
</feature>
<dbReference type="EMBL" id="AYCK01014008">
    <property type="status" value="NOT_ANNOTATED_CDS"/>
    <property type="molecule type" value="Genomic_DNA"/>
</dbReference>
<dbReference type="AlphaFoldDB" id="A0A096LSK6"/>
<proteinExistence type="predicted"/>
<reference evidence="2" key="2">
    <citation type="submission" date="2025-08" db="UniProtKB">
        <authorList>
            <consortium name="Ensembl"/>
        </authorList>
    </citation>
    <scope>IDENTIFICATION</scope>
</reference>
<feature type="compositionally biased region" description="Basic and acidic residues" evidence="1">
    <location>
        <begin position="197"/>
        <end position="213"/>
    </location>
</feature>
<evidence type="ECO:0000313" key="2">
    <source>
        <dbReference type="Ensembl" id="ENSPFOP00000022147.1"/>
    </source>
</evidence>
<dbReference type="eggNOG" id="KOG3594">
    <property type="taxonomic scope" value="Eukaryota"/>
</dbReference>
<organism evidence="2 3">
    <name type="scientific">Poecilia formosa</name>
    <name type="common">Amazon molly</name>
    <name type="synonym">Limia formosa</name>
    <dbReference type="NCBI Taxonomy" id="48698"/>
    <lineage>
        <taxon>Eukaryota</taxon>
        <taxon>Metazoa</taxon>
        <taxon>Chordata</taxon>
        <taxon>Craniata</taxon>
        <taxon>Vertebrata</taxon>
        <taxon>Euteleostomi</taxon>
        <taxon>Actinopterygii</taxon>
        <taxon>Neopterygii</taxon>
        <taxon>Teleostei</taxon>
        <taxon>Neoteleostei</taxon>
        <taxon>Acanthomorphata</taxon>
        <taxon>Ovalentaria</taxon>
        <taxon>Atherinomorphae</taxon>
        <taxon>Cyprinodontiformes</taxon>
        <taxon>Poeciliidae</taxon>
        <taxon>Poeciliinae</taxon>
        <taxon>Poecilia</taxon>
    </lineage>
</organism>
<dbReference type="Proteomes" id="UP000028760">
    <property type="component" value="Unassembled WGS sequence"/>
</dbReference>
<keyword evidence="3" id="KW-1185">Reference proteome</keyword>
<reference evidence="3" key="1">
    <citation type="submission" date="2013-10" db="EMBL/GenBank/DDBJ databases">
        <authorList>
            <person name="Schartl M."/>
            <person name="Warren W."/>
        </authorList>
    </citation>
    <scope>NUCLEOTIDE SEQUENCE [LARGE SCALE GENOMIC DNA]</scope>
    <source>
        <strain evidence="3">female</strain>
    </source>
</reference>
<feature type="compositionally biased region" description="Polar residues" evidence="1">
    <location>
        <begin position="245"/>
        <end position="255"/>
    </location>
</feature>
<feature type="region of interest" description="Disordered" evidence="1">
    <location>
        <begin position="668"/>
        <end position="694"/>
    </location>
</feature>
<name>A0A096LSK6_POEFO</name>
<feature type="region of interest" description="Disordered" evidence="1">
    <location>
        <begin position="197"/>
        <end position="442"/>
    </location>
</feature>
<dbReference type="STRING" id="48698.ENSPFOP00000022147"/>
<feature type="compositionally biased region" description="Low complexity" evidence="1">
    <location>
        <begin position="256"/>
        <end position="282"/>
    </location>
</feature>
<protein>
    <submittedName>
        <fullName evidence="2">Uncharacterized protein</fullName>
    </submittedName>
</protein>